<dbReference type="SUPFAM" id="SSF56112">
    <property type="entry name" value="Protein kinase-like (PK-like)"/>
    <property type="match status" value="1"/>
</dbReference>
<evidence type="ECO:0000313" key="4">
    <source>
        <dbReference type="Proteomes" id="UP000587527"/>
    </source>
</evidence>
<keyword evidence="3" id="KW-0418">Kinase</keyword>
<evidence type="ECO:0000259" key="2">
    <source>
        <dbReference type="Pfam" id="PF01636"/>
    </source>
</evidence>
<sequence length="267" mass="28534">MTSVTFMVTVGSDRYVAKVVPTALQSQFEAGLSMAEALSRVNIDAGSPVRTVDGSLTTPLVGGALGLLRFVGGRPLDACDQLDQQWWGDRLGAAHRKLAGFTHPGTPRWHWVRPDAEHLDLEPWLRPAVGSAVAELTRLQVTDRLSVGALHGDPAAEAFLLDPATGRIGIIDWGSCVTGPHVYDLASAVMYAGGIHRAAALIEAYSAAGPVPRGEIEAALPTLLRFRWAVQADYFAQRITTRDTTGIADPAENIKGLHDARDALRTG</sequence>
<dbReference type="PANTHER" id="PTHR21064">
    <property type="entry name" value="AMINOGLYCOSIDE PHOSPHOTRANSFERASE DOMAIN-CONTAINING PROTEIN-RELATED"/>
    <property type="match status" value="1"/>
</dbReference>
<evidence type="ECO:0000256" key="1">
    <source>
        <dbReference type="ARBA" id="ARBA00038240"/>
    </source>
</evidence>
<name>A0A841BP42_9ACTN</name>
<dbReference type="PANTHER" id="PTHR21064:SF6">
    <property type="entry name" value="AMINOGLYCOSIDE PHOSPHOTRANSFERASE DOMAIN-CONTAINING PROTEIN"/>
    <property type="match status" value="1"/>
</dbReference>
<reference evidence="3 4" key="1">
    <citation type="submission" date="2020-08" db="EMBL/GenBank/DDBJ databases">
        <title>Sequencing the genomes of 1000 actinobacteria strains.</title>
        <authorList>
            <person name="Klenk H.-P."/>
        </authorList>
    </citation>
    <scope>NUCLEOTIDE SEQUENCE [LARGE SCALE GENOMIC DNA]</scope>
    <source>
        <strain evidence="3 4">DSM 45362</strain>
    </source>
</reference>
<dbReference type="GO" id="GO:0004413">
    <property type="term" value="F:homoserine kinase activity"/>
    <property type="evidence" value="ECO:0007669"/>
    <property type="project" value="UniProtKB-EC"/>
</dbReference>
<dbReference type="AlphaFoldDB" id="A0A841BP42"/>
<dbReference type="Proteomes" id="UP000587527">
    <property type="component" value="Unassembled WGS sequence"/>
</dbReference>
<dbReference type="EMBL" id="JACHMN010000002">
    <property type="protein sequence ID" value="MBB5869435.1"/>
    <property type="molecule type" value="Genomic_DNA"/>
</dbReference>
<organism evidence="3 4">
    <name type="scientific">Allocatelliglobosispora scoriae</name>
    <dbReference type="NCBI Taxonomy" id="643052"/>
    <lineage>
        <taxon>Bacteria</taxon>
        <taxon>Bacillati</taxon>
        <taxon>Actinomycetota</taxon>
        <taxon>Actinomycetes</taxon>
        <taxon>Micromonosporales</taxon>
        <taxon>Micromonosporaceae</taxon>
        <taxon>Allocatelliglobosispora</taxon>
    </lineage>
</organism>
<comment type="similarity">
    <text evidence="1">Belongs to the pseudomonas-type ThrB family.</text>
</comment>
<keyword evidence="4" id="KW-1185">Reference proteome</keyword>
<proteinExistence type="inferred from homology"/>
<comment type="caution">
    <text evidence="3">The sequence shown here is derived from an EMBL/GenBank/DDBJ whole genome shotgun (WGS) entry which is preliminary data.</text>
</comment>
<dbReference type="InterPro" id="IPR002575">
    <property type="entry name" value="Aminoglycoside_PTrfase"/>
</dbReference>
<dbReference type="InterPro" id="IPR050249">
    <property type="entry name" value="Pseudomonas-type_ThrB"/>
</dbReference>
<keyword evidence="3" id="KW-0808">Transferase</keyword>
<dbReference type="Gene3D" id="3.90.1200.10">
    <property type="match status" value="1"/>
</dbReference>
<dbReference type="Pfam" id="PF01636">
    <property type="entry name" value="APH"/>
    <property type="match status" value="1"/>
</dbReference>
<accession>A0A841BP42</accession>
<dbReference type="InterPro" id="IPR011009">
    <property type="entry name" value="Kinase-like_dom_sf"/>
</dbReference>
<protein>
    <submittedName>
        <fullName evidence="3">Homoserine kinase type II</fullName>
        <ecNumber evidence="3">2.7.1.39</ecNumber>
    </submittedName>
</protein>
<evidence type="ECO:0000313" key="3">
    <source>
        <dbReference type="EMBL" id="MBB5869435.1"/>
    </source>
</evidence>
<feature type="domain" description="Aminoglycoside phosphotransferase" evidence="2">
    <location>
        <begin position="5"/>
        <end position="209"/>
    </location>
</feature>
<dbReference type="EC" id="2.7.1.39" evidence="3"/>
<gene>
    <name evidence="3" type="ORF">F4553_002814</name>
</gene>